<dbReference type="PANTHER" id="PTHR32552">
    <property type="entry name" value="FERRICHROME IRON RECEPTOR-RELATED"/>
    <property type="match status" value="1"/>
</dbReference>
<keyword evidence="5 11" id="KW-0812">Transmembrane</keyword>
<comment type="caution">
    <text evidence="16">The sequence shown here is derived from an EMBL/GenBank/DDBJ whole genome shotgun (WGS) entry which is preliminary data.</text>
</comment>
<evidence type="ECO:0000256" key="9">
    <source>
        <dbReference type="ARBA" id="ARBA00023136"/>
    </source>
</evidence>
<evidence type="ECO:0000256" key="10">
    <source>
        <dbReference type="ARBA" id="ARBA00023237"/>
    </source>
</evidence>
<keyword evidence="6" id="KW-0408">Iron</keyword>
<dbReference type="Pfam" id="PF00593">
    <property type="entry name" value="TonB_dep_Rec_b-barrel"/>
    <property type="match status" value="1"/>
</dbReference>
<accession>A0A919E3P1</accession>
<reference evidence="16" key="2">
    <citation type="submission" date="2020-09" db="EMBL/GenBank/DDBJ databases">
        <authorList>
            <person name="Sun Q."/>
            <person name="Kim S."/>
        </authorList>
    </citation>
    <scope>NUCLEOTIDE SEQUENCE</scope>
    <source>
        <strain evidence="16">KCTC 42590</strain>
    </source>
</reference>
<evidence type="ECO:0000256" key="11">
    <source>
        <dbReference type="PROSITE-ProRule" id="PRU01360"/>
    </source>
</evidence>
<keyword evidence="2 11" id="KW-0813">Transport</keyword>
<keyword evidence="10 11" id="KW-0998">Cell outer membrane</keyword>
<organism evidence="16 17">
    <name type="scientific">Kordiimonas sediminis</name>
    <dbReference type="NCBI Taxonomy" id="1735581"/>
    <lineage>
        <taxon>Bacteria</taxon>
        <taxon>Pseudomonadati</taxon>
        <taxon>Pseudomonadota</taxon>
        <taxon>Alphaproteobacteria</taxon>
        <taxon>Kordiimonadales</taxon>
        <taxon>Kordiimonadaceae</taxon>
        <taxon>Kordiimonas</taxon>
    </lineage>
</organism>
<evidence type="ECO:0000313" key="16">
    <source>
        <dbReference type="EMBL" id="GHF10783.1"/>
    </source>
</evidence>
<evidence type="ECO:0000259" key="15">
    <source>
        <dbReference type="Pfam" id="PF07715"/>
    </source>
</evidence>
<dbReference type="Proteomes" id="UP000630923">
    <property type="component" value="Unassembled WGS sequence"/>
</dbReference>
<keyword evidence="4" id="KW-0410">Iron transport</keyword>
<comment type="similarity">
    <text evidence="11 12">Belongs to the TonB-dependent receptor family.</text>
</comment>
<keyword evidence="3 11" id="KW-1134">Transmembrane beta strand</keyword>
<feature type="domain" description="TonB-dependent receptor plug" evidence="15">
    <location>
        <begin position="58"/>
        <end position="158"/>
    </location>
</feature>
<sequence>MYASSYTKAGLYRSLMCGVAIATLMPAAWAQTESDSDAVTEIEEVYVTARKKQELIVEVPMNIAAVGAEEISKRNLINKEDVYRSIAGAAAPGVGDISGRGQLILRGLSGGNDATPNTTSTFTDGIPLNFSDLYDVERVEVLRGPQGTLYGSNAIGGTVRIITKKPDLSEMSVGGSILFKTEHHRPGTEVRGYGMINVPIMEDKLALRVSGSSGSKAGKIINVYNDHNGEEEEKFIRAQLMWAPSDTTRVNLSYVNQDFYDSTYQAVDVSTPSYYYEAILTANPDAPYGYDVAFDFPNCPTGASRPECKSGGNIMGDYNPEFAVWNLVDNYTEYNMDVFGLTVDKDNLIDGIDMSYAGSYRDFTTSGRQGGWSRFDANDMFRTWILDQDAYDRWTHEIRFQSNSEGPLEWTVGAFYDEIDYAPSDSWQWQYHASDNKSRAIAAYLWGDYWGLGDPTQIGIDMYGDPTKNYNATRFETNLKELALFGEASYTFDLGDSGKLEITGGLRYYDLKDKIHTEVSGIWVGAEPSVTRTDDGENGTRKKVSVNWMPNQEFAVFGIYSEGYRQGGNNGPTAPNDCANDENIDSYVDRYSSDKIKNYELGMKGFLFERKFQFSSAVYQIDWTDVQTSVYMPSCGFSYTANAASARSRGLEFESTTSLTDTLKFLANFSYTDSKMTSDVEALGAKDGDDMTMVPKYNFYAALDKELEIWGREGSVRIDVSGYGKYKSHFNVKDEDISPAYQIVNLSGGIQVNEYARISLHVNNIFDKKAVRYARSRSRSDWSGNTLSEFYIDERTVALRLDFNF</sequence>
<evidence type="ECO:0000256" key="6">
    <source>
        <dbReference type="ARBA" id="ARBA00023004"/>
    </source>
</evidence>
<keyword evidence="9 11" id="KW-0472">Membrane</keyword>
<comment type="subcellular location">
    <subcellularLocation>
        <location evidence="1 11">Cell outer membrane</location>
        <topology evidence="1 11">Multi-pass membrane protein</topology>
    </subcellularLocation>
</comment>
<evidence type="ECO:0000256" key="12">
    <source>
        <dbReference type="RuleBase" id="RU003357"/>
    </source>
</evidence>
<dbReference type="GO" id="GO:0006826">
    <property type="term" value="P:iron ion transport"/>
    <property type="evidence" value="ECO:0007669"/>
    <property type="project" value="UniProtKB-KW"/>
</dbReference>
<dbReference type="RefSeq" id="WP_191249566.1">
    <property type="nucleotide sequence ID" value="NZ_BNCI01000001.1"/>
</dbReference>
<dbReference type="Pfam" id="PF07715">
    <property type="entry name" value="Plug"/>
    <property type="match status" value="1"/>
</dbReference>
<evidence type="ECO:0000256" key="4">
    <source>
        <dbReference type="ARBA" id="ARBA00022496"/>
    </source>
</evidence>
<dbReference type="GO" id="GO:0009279">
    <property type="term" value="C:cell outer membrane"/>
    <property type="evidence" value="ECO:0007669"/>
    <property type="project" value="UniProtKB-SubCell"/>
</dbReference>
<keyword evidence="7" id="KW-0406">Ion transport</keyword>
<evidence type="ECO:0000256" key="13">
    <source>
        <dbReference type="SAM" id="SignalP"/>
    </source>
</evidence>
<keyword evidence="8 12" id="KW-0798">TonB box</keyword>
<reference evidence="16" key="1">
    <citation type="journal article" date="2014" name="Int. J. Syst. Evol. Microbiol.">
        <title>Complete genome sequence of Corynebacterium casei LMG S-19264T (=DSM 44701T), isolated from a smear-ripened cheese.</title>
        <authorList>
            <consortium name="US DOE Joint Genome Institute (JGI-PGF)"/>
            <person name="Walter F."/>
            <person name="Albersmeier A."/>
            <person name="Kalinowski J."/>
            <person name="Ruckert C."/>
        </authorList>
    </citation>
    <scope>NUCLEOTIDE SEQUENCE</scope>
    <source>
        <strain evidence="16">KCTC 42590</strain>
    </source>
</reference>
<dbReference type="Gene3D" id="2.40.170.20">
    <property type="entry name" value="TonB-dependent receptor, beta-barrel domain"/>
    <property type="match status" value="2"/>
</dbReference>
<dbReference type="SUPFAM" id="SSF56935">
    <property type="entry name" value="Porins"/>
    <property type="match status" value="1"/>
</dbReference>
<gene>
    <name evidence="16" type="ORF">GCM10017044_00580</name>
</gene>
<dbReference type="EMBL" id="BNCI01000001">
    <property type="protein sequence ID" value="GHF10783.1"/>
    <property type="molecule type" value="Genomic_DNA"/>
</dbReference>
<evidence type="ECO:0000256" key="2">
    <source>
        <dbReference type="ARBA" id="ARBA00022448"/>
    </source>
</evidence>
<evidence type="ECO:0000256" key="1">
    <source>
        <dbReference type="ARBA" id="ARBA00004571"/>
    </source>
</evidence>
<evidence type="ECO:0000256" key="7">
    <source>
        <dbReference type="ARBA" id="ARBA00023065"/>
    </source>
</evidence>
<evidence type="ECO:0000256" key="5">
    <source>
        <dbReference type="ARBA" id="ARBA00022692"/>
    </source>
</evidence>
<evidence type="ECO:0008006" key="18">
    <source>
        <dbReference type="Google" id="ProtNLM"/>
    </source>
</evidence>
<keyword evidence="13" id="KW-0732">Signal</keyword>
<feature type="signal peptide" evidence="13">
    <location>
        <begin position="1"/>
        <end position="30"/>
    </location>
</feature>
<name>A0A919E3P1_9PROT</name>
<dbReference type="InterPro" id="IPR039426">
    <property type="entry name" value="TonB-dep_rcpt-like"/>
</dbReference>
<protein>
    <recommendedName>
        <fullName evidence="18">TonB-dependent receptor</fullName>
    </recommendedName>
</protein>
<proteinExistence type="inferred from homology"/>
<keyword evidence="17" id="KW-1185">Reference proteome</keyword>
<dbReference type="InterPro" id="IPR000531">
    <property type="entry name" value="Beta-barrel_TonB"/>
</dbReference>
<dbReference type="AlphaFoldDB" id="A0A919E3P1"/>
<dbReference type="PROSITE" id="PS52016">
    <property type="entry name" value="TONB_DEPENDENT_REC_3"/>
    <property type="match status" value="1"/>
</dbReference>
<dbReference type="InterPro" id="IPR012910">
    <property type="entry name" value="Plug_dom"/>
</dbReference>
<evidence type="ECO:0000313" key="17">
    <source>
        <dbReference type="Proteomes" id="UP000630923"/>
    </source>
</evidence>
<evidence type="ECO:0000256" key="8">
    <source>
        <dbReference type="ARBA" id="ARBA00023077"/>
    </source>
</evidence>
<dbReference type="InterPro" id="IPR036942">
    <property type="entry name" value="Beta-barrel_TonB_sf"/>
</dbReference>
<dbReference type="PANTHER" id="PTHR32552:SF81">
    <property type="entry name" value="TONB-DEPENDENT OUTER MEMBRANE RECEPTOR"/>
    <property type="match status" value="1"/>
</dbReference>
<feature type="chain" id="PRO_5037622368" description="TonB-dependent receptor" evidence="13">
    <location>
        <begin position="31"/>
        <end position="805"/>
    </location>
</feature>
<evidence type="ECO:0000256" key="3">
    <source>
        <dbReference type="ARBA" id="ARBA00022452"/>
    </source>
</evidence>
<evidence type="ECO:0000259" key="14">
    <source>
        <dbReference type="Pfam" id="PF00593"/>
    </source>
</evidence>
<feature type="domain" description="TonB-dependent receptor-like beta-barrel" evidence="14">
    <location>
        <begin position="325"/>
        <end position="765"/>
    </location>
</feature>